<reference evidence="7" key="1">
    <citation type="journal article" date="2014" name="Int. J. Syst. Evol. Microbiol.">
        <title>Complete genome sequence of Corynebacterium casei LMG S-19264T (=DSM 44701T), isolated from a smear-ripened cheese.</title>
        <authorList>
            <consortium name="US DOE Joint Genome Institute (JGI-PGF)"/>
            <person name="Walter F."/>
            <person name="Albersmeier A."/>
            <person name="Kalinowski J."/>
            <person name="Ruckert C."/>
        </authorList>
    </citation>
    <scope>NUCLEOTIDE SEQUENCE</scope>
    <source>
        <strain evidence="7">JCM 13919</strain>
    </source>
</reference>
<feature type="transmembrane region" description="Helical" evidence="5">
    <location>
        <begin position="211"/>
        <end position="234"/>
    </location>
</feature>
<dbReference type="GO" id="GO:0005262">
    <property type="term" value="F:calcium channel activity"/>
    <property type="evidence" value="ECO:0007669"/>
    <property type="project" value="TreeGrafter"/>
</dbReference>
<evidence type="ECO:0000256" key="2">
    <source>
        <dbReference type="ARBA" id="ARBA00022692"/>
    </source>
</evidence>
<dbReference type="InterPro" id="IPR044880">
    <property type="entry name" value="NCX_ion-bd_dom_sf"/>
</dbReference>
<dbReference type="OrthoDB" id="9794225at2"/>
<evidence type="ECO:0000313" key="7">
    <source>
        <dbReference type="EMBL" id="GGI86140.1"/>
    </source>
</evidence>
<name>A0A917JU43_9GAMM</name>
<feature type="domain" description="Sodium/calcium exchanger membrane region" evidence="6">
    <location>
        <begin position="2"/>
        <end position="142"/>
    </location>
</feature>
<dbReference type="Gene3D" id="1.20.1420.30">
    <property type="entry name" value="NCX, central ion-binding region"/>
    <property type="match status" value="2"/>
</dbReference>
<dbReference type="GO" id="GO:0005886">
    <property type="term" value="C:plasma membrane"/>
    <property type="evidence" value="ECO:0007669"/>
    <property type="project" value="TreeGrafter"/>
</dbReference>
<feature type="transmembrane region" description="Helical" evidence="5">
    <location>
        <begin position="278"/>
        <end position="295"/>
    </location>
</feature>
<dbReference type="Pfam" id="PF01699">
    <property type="entry name" value="Na_Ca_ex"/>
    <property type="match status" value="2"/>
</dbReference>
<evidence type="ECO:0000256" key="1">
    <source>
        <dbReference type="ARBA" id="ARBA00004141"/>
    </source>
</evidence>
<evidence type="ECO:0000313" key="8">
    <source>
        <dbReference type="Proteomes" id="UP000630149"/>
    </source>
</evidence>
<keyword evidence="2 5" id="KW-0812">Transmembrane</keyword>
<dbReference type="PANTHER" id="PTHR10846">
    <property type="entry name" value="SODIUM/POTASSIUM/CALCIUM EXCHANGER"/>
    <property type="match status" value="1"/>
</dbReference>
<sequence>MSWILILNGLIFLCLGGEGLIRGSVAIAERLHLSTLLISTVVIGFGTSAPELIVSVEAALDGFPEIAIGNIVGSNISNILLVLGLAACLIPIPCRAPQIKLDSLMGVIACLLLALLAIPGYIHRPTGFLMVLLLILYQSITIWREKKFEPTIIEKETLKRQIEKEIIPKHLSLPHALLLAVASLFLLGLGAHWLVIGAVTLAQQLGISKAVIGLSLVAVGTSLPEIFTVLVASWRGHPDMVIGNILGSNLFNILSILGITALIKPIPFTGKIAEEDVWLLLFISIVLFLIILKRMKLTRMEGVLMLSSYGLYLLWLYLF</sequence>
<feature type="transmembrane region" description="Helical" evidence="5">
    <location>
        <begin position="246"/>
        <end position="266"/>
    </location>
</feature>
<feature type="domain" description="Sodium/calcium exchanger membrane region" evidence="6">
    <location>
        <begin position="176"/>
        <end position="317"/>
    </location>
</feature>
<comment type="caution">
    <text evidence="7">The sequence shown here is derived from an EMBL/GenBank/DDBJ whole genome shotgun (WGS) entry which is preliminary data.</text>
</comment>
<dbReference type="PANTHER" id="PTHR10846:SF8">
    <property type="entry name" value="INNER MEMBRANE PROTEIN YRBG"/>
    <property type="match status" value="1"/>
</dbReference>
<feature type="transmembrane region" description="Helical" evidence="5">
    <location>
        <begin position="176"/>
        <end position="199"/>
    </location>
</feature>
<keyword evidence="3 5" id="KW-1133">Transmembrane helix</keyword>
<comment type="subcellular location">
    <subcellularLocation>
        <location evidence="1">Membrane</location>
        <topology evidence="1">Multi-pass membrane protein</topology>
    </subcellularLocation>
</comment>
<evidence type="ECO:0000256" key="3">
    <source>
        <dbReference type="ARBA" id="ARBA00022989"/>
    </source>
</evidence>
<dbReference type="AlphaFoldDB" id="A0A917JU43"/>
<protein>
    <submittedName>
        <fullName evidence="7">Sodium:calcium antiporter</fullName>
    </submittedName>
</protein>
<gene>
    <name evidence="7" type="ORF">GCM10007966_13430</name>
</gene>
<feature type="transmembrane region" description="Helical" evidence="5">
    <location>
        <begin position="302"/>
        <end position="318"/>
    </location>
</feature>
<dbReference type="RefSeq" id="WP_131776757.1">
    <property type="nucleotide sequence ID" value="NZ_BMOB01000005.1"/>
</dbReference>
<keyword evidence="4 5" id="KW-0472">Membrane</keyword>
<dbReference type="EMBL" id="BMOB01000005">
    <property type="protein sequence ID" value="GGI86140.1"/>
    <property type="molecule type" value="Genomic_DNA"/>
</dbReference>
<evidence type="ECO:0000256" key="4">
    <source>
        <dbReference type="ARBA" id="ARBA00023136"/>
    </source>
</evidence>
<dbReference type="GO" id="GO:0006874">
    <property type="term" value="P:intracellular calcium ion homeostasis"/>
    <property type="evidence" value="ECO:0007669"/>
    <property type="project" value="TreeGrafter"/>
</dbReference>
<evidence type="ECO:0000256" key="5">
    <source>
        <dbReference type="SAM" id="Phobius"/>
    </source>
</evidence>
<feature type="transmembrane region" description="Helical" evidence="5">
    <location>
        <begin position="104"/>
        <end position="122"/>
    </location>
</feature>
<dbReference type="InterPro" id="IPR004837">
    <property type="entry name" value="NaCa_Exmemb"/>
</dbReference>
<organism evidence="7 8">
    <name type="scientific">Legionella impletisoli</name>
    <dbReference type="NCBI Taxonomy" id="343510"/>
    <lineage>
        <taxon>Bacteria</taxon>
        <taxon>Pseudomonadati</taxon>
        <taxon>Pseudomonadota</taxon>
        <taxon>Gammaproteobacteria</taxon>
        <taxon>Legionellales</taxon>
        <taxon>Legionellaceae</taxon>
        <taxon>Legionella</taxon>
    </lineage>
</organism>
<feature type="transmembrane region" description="Helical" evidence="5">
    <location>
        <begin position="71"/>
        <end position="92"/>
    </location>
</feature>
<feature type="transmembrane region" description="Helical" evidence="5">
    <location>
        <begin position="128"/>
        <end position="145"/>
    </location>
</feature>
<dbReference type="NCBIfam" id="TIGR00367">
    <property type="entry name" value="calcium/sodium antiporter"/>
    <property type="match status" value="1"/>
</dbReference>
<accession>A0A917JU43</accession>
<dbReference type="GO" id="GO:0008273">
    <property type="term" value="F:calcium, potassium:sodium antiporter activity"/>
    <property type="evidence" value="ECO:0007669"/>
    <property type="project" value="TreeGrafter"/>
</dbReference>
<evidence type="ECO:0000259" key="6">
    <source>
        <dbReference type="Pfam" id="PF01699"/>
    </source>
</evidence>
<keyword evidence="8" id="KW-1185">Reference proteome</keyword>
<proteinExistence type="predicted"/>
<reference evidence="7" key="2">
    <citation type="submission" date="2020-09" db="EMBL/GenBank/DDBJ databases">
        <authorList>
            <person name="Sun Q."/>
            <person name="Ohkuma M."/>
        </authorList>
    </citation>
    <scope>NUCLEOTIDE SEQUENCE</scope>
    <source>
        <strain evidence="7">JCM 13919</strain>
    </source>
</reference>
<dbReference type="Proteomes" id="UP000630149">
    <property type="component" value="Unassembled WGS sequence"/>
</dbReference>
<dbReference type="InterPro" id="IPR004481">
    <property type="entry name" value="K/Na/Ca-exchanger"/>
</dbReference>